<dbReference type="EMBL" id="CP151501">
    <property type="protein sequence ID" value="WZN59369.1"/>
    <property type="molecule type" value="Genomic_DNA"/>
</dbReference>
<proteinExistence type="predicted"/>
<reference evidence="5 6" key="1">
    <citation type="submission" date="2024-03" db="EMBL/GenBank/DDBJ databases">
        <title>Complete genome sequence of the green alga Chloropicon roscoffensis RCC1871.</title>
        <authorList>
            <person name="Lemieux C."/>
            <person name="Pombert J.-F."/>
            <person name="Otis C."/>
            <person name="Turmel M."/>
        </authorList>
    </citation>
    <scope>NUCLEOTIDE SEQUENCE [LARGE SCALE GENOMIC DNA]</scope>
    <source>
        <strain evidence="5 6">RCC1871</strain>
    </source>
</reference>
<keyword evidence="6" id="KW-1185">Reference proteome</keyword>
<evidence type="ECO:0000256" key="3">
    <source>
        <dbReference type="ARBA" id="ARBA00022679"/>
    </source>
</evidence>
<keyword evidence="2" id="KW-0489">Methyltransferase</keyword>
<name>A0AAX4NZK1_9CHLO</name>
<dbReference type="SUPFAM" id="SSF53335">
    <property type="entry name" value="S-adenosyl-L-methionine-dependent methyltransferases"/>
    <property type="match status" value="1"/>
</dbReference>
<dbReference type="InterPro" id="IPR029063">
    <property type="entry name" value="SAM-dependent_MTases_sf"/>
</dbReference>
<evidence type="ECO:0000313" key="6">
    <source>
        <dbReference type="Proteomes" id="UP001472866"/>
    </source>
</evidence>
<dbReference type="CDD" id="cd02440">
    <property type="entry name" value="AdoMet_MTases"/>
    <property type="match status" value="1"/>
</dbReference>
<evidence type="ECO:0000256" key="2">
    <source>
        <dbReference type="ARBA" id="ARBA00022603"/>
    </source>
</evidence>
<sequence>MPPAIVDWEKRWVDEDTPWDLSGVTPALRDAVERQAGSLGHALVPGCGAAYDVAFLAGRCATVTAIDVAPGAVEVARQKTESTGADIVLGNFFEHDFGRRFDFIFDYTFFCAIQPCERPRWGKRMAELLGDGGRLLTLVFPIDESKAFDPNAEGPPFPVSVAAYEDVLLRHGLIKVSESRSEHSVKPRRDKELVVWWEKPKQKL</sequence>
<dbReference type="Pfam" id="PF05724">
    <property type="entry name" value="TPMT"/>
    <property type="match status" value="1"/>
</dbReference>
<evidence type="ECO:0000256" key="1">
    <source>
        <dbReference type="ARBA" id="ARBA00022553"/>
    </source>
</evidence>
<dbReference type="GO" id="GO:0008757">
    <property type="term" value="F:S-adenosylmethionine-dependent methyltransferase activity"/>
    <property type="evidence" value="ECO:0007669"/>
    <property type="project" value="InterPro"/>
</dbReference>
<accession>A0AAX4NZK1</accession>
<organism evidence="5 6">
    <name type="scientific">Chloropicon roscoffensis</name>
    <dbReference type="NCBI Taxonomy" id="1461544"/>
    <lineage>
        <taxon>Eukaryota</taxon>
        <taxon>Viridiplantae</taxon>
        <taxon>Chlorophyta</taxon>
        <taxon>Chloropicophyceae</taxon>
        <taxon>Chloropicales</taxon>
        <taxon>Chloropicaceae</taxon>
        <taxon>Chloropicon</taxon>
    </lineage>
</organism>
<protein>
    <submittedName>
        <fullName evidence="5">Thiopurine S-methyltransferase</fullName>
    </submittedName>
</protein>
<dbReference type="PANTHER" id="PTHR32183">
    <property type="match status" value="1"/>
</dbReference>
<keyword evidence="3" id="KW-0808">Transferase</keyword>
<evidence type="ECO:0000256" key="4">
    <source>
        <dbReference type="ARBA" id="ARBA00022691"/>
    </source>
</evidence>
<dbReference type="AlphaFoldDB" id="A0AAX4NZK1"/>
<keyword evidence="4" id="KW-0949">S-adenosyl-L-methionine</keyword>
<dbReference type="Proteomes" id="UP001472866">
    <property type="component" value="Chromosome 01"/>
</dbReference>
<dbReference type="Gene3D" id="3.40.50.150">
    <property type="entry name" value="Vaccinia Virus protein VP39"/>
    <property type="match status" value="1"/>
</dbReference>
<keyword evidence="1" id="KW-0597">Phosphoprotein</keyword>
<dbReference type="GO" id="GO:0032259">
    <property type="term" value="P:methylation"/>
    <property type="evidence" value="ECO:0007669"/>
    <property type="project" value="UniProtKB-KW"/>
</dbReference>
<dbReference type="InterPro" id="IPR008854">
    <property type="entry name" value="TPMT"/>
</dbReference>
<dbReference type="PROSITE" id="PS51585">
    <property type="entry name" value="SAM_MT_TPMT"/>
    <property type="match status" value="1"/>
</dbReference>
<gene>
    <name evidence="5" type="ORF">HKI87_01g08950</name>
</gene>
<dbReference type="PANTHER" id="PTHR32183:SF11">
    <property type="entry name" value="THIOL METHYLTRANSFERASE 2-RELATED"/>
    <property type="match status" value="1"/>
</dbReference>
<evidence type="ECO:0000313" key="5">
    <source>
        <dbReference type="EMBL" id="WZN59369.1"/>
    </source>
</evidence>